<dbReference type="Proteomes" id="UP000235220">
    <property type="component" value="Chromosome 13"/>
</dbReference>
<dbReference type="GO" id="GO:0022857">
    <property type="term" value="F:transmembrane transporter activity"/>
    <property type="evidence" value="ECO:0000318"/>
    <property type="project" value="GO_Central"/>
</dbReference>
<dbReference type="Gene3D" id="1.20.1250.20">
    <property type="entry name" value="MFS general substrate transporter like domains"/>
    <property type="match status" value="1"/>
</dbReference>
<feature type="transmembrane region" description="Helical" evidence="7">
    <location>
        <begin position="922"/>
        <end position="943"/>
    </location>
</feature>
<feature type="transmembrane region" description="Helical" evidence="7">
    <location>
        <begin position="890"/>
        <end position="910"/>
    </location>
</feature>
<feature type="transmembrane region" description="Helical" evidence="7">
    <location>
        <begin position="682"/>
        <end position="705"/>
    </location>
</feature>
<evidence type="ECO:0000259" key="9">
    <source>
        <dbReference type="Pfam" id="PF10551"/>
    </source>
</evidence>
<dbReference type="InterPro" id="IPR018289">
    <property type="entry name" value="MULE_transposase_dom"/>
</dbReference>
<keyword evidence="3 7" id="KW-0812">Transmembrane</keyword>
<dbReference type="GeneID" id="108988847"/>
<feature type="compositionally biased region" description="Basic and acidic residues" evidence="6">
    <location>
        <begin position="151"/>
        <end position="161"/>
    </location>
</feature>
<dbReference type="CDD" id="cd17414">
    <property type="entry name" value="MFS_NPF4"/>
    <property type="match status" value="1"/>
</dbReference>
<evidence type="ECO:0000256" key="4">
    <source>
        <dbReference type="ARBA" id="ARBA00022989"/>
    </source>
</evidence>
<keyword evidence="4 7" id="KW-1133">Transmembrane helix</keyword>
<dbReference type="InterPro" id="IPR036259">
    <property type="entry name" value="MFS_trans_sf"/>
</dbReference>
<dbReference type="Pfam" id="PF00854">
    <property type="entry name" value="PTR2"/>
    <property type="match status" value="1"/>
</dbReference>
<feature type="compositionally biased region" description="Polar residues" evidence="6">
    <location>
        <begin position="120"/>
        <end position="130"/>
    </location>
</feature>
<feature type="transmembrane region" description="Helical" evidence="7">
    <location>
        <begin position="963"/>
        <end position="986"/>
    </location>
</feature>
<accession>A0A2I4EEF5</accession>
<feature type="transmembrane region" description="Helical" evidence="7">
    <location>
        <begin position="526"/>
        <end position="546"/>
    </location>
</feature>
<dbReference type="PANTHER" id="PTHR11654">
    <property type="entry name" value="OLIGOPEPTIDE TRANSPORTER-RELATED"/>
    <property type="match status" value="1"/>
</dbReference>
<evidence type="ECO:0000256" key="3">
    <source>
        <dbReference type="ARBA" id="ARBA00022692"/>
    </source>
</evidence>
<comment type="similarity">
    <text evidence="2">Belongs to the major facilitator superfamily. Proton-dependent oligopeptide transporter (POT/PTR) (TC 2.A.17) family.</text>
</comment>
<dbReference type="GO" id="GO:0016020">
    <property type="term" value="C:membrane"/>
    <property type="evidence" value="ECO:0000318"/>
    <property type="project" value="GO_Central"/>
</dbReference>
<feature type="transmembrane region" description="Helical" evidence="7">
    <location>
        <begin position="837"/>
        <end position="857"/>
    </location>
</feature>
<evidence type="ECO:0000256" key="6">
    <source>
        <dbReference type="SAM" id="MobiDB-lite"/>
    </source>
</evidence>
<evidence type="ECO:0000256" key="1">
    <source>
        <dbReference type="ARBA" id="ARBA00004141"/>
    </source>
</evidence>
<dbReference type="InterPro" id="IPR004330">
    <property type="entry name" value="FAR1_DNA_bnd_dom"/>
</dbReference>
<evidence type="ECO:0000259" key="8">
    <source>
        <dbReference type="Pfam" id="PF03101"/>
    </source>
</evidence>
<feature type="transmembrane region" description="Helical" evidence="7">
    <location>
        <begin position="640"/>
        <end position="661"/>
    </location>
</feature>
<feature type="region of interest" description="Disordered" evidence="6">
    <location>
        <begin position="114"/>
        <end position="189"/>
    </location>
</feature>
<feature type="transmembrane region" description="Helical" evidence="7">
    <location>
        <begin position="1046"/>
        <end position="1065"/>
    </location>
</feature>
<dbReference type="KEGG" id="jre:108988847"/>
<comment type="subcellular location">
    <subcellularLocation>
        <location evidence="1">Membrane</location>
        <topology evidence="1">Multi-pass membrane protein</topology>
    </subcellularLocation>
</comment>
<dbReference type="Pfam" id="PF10551">
    <property type="entry name" value="MULE"/>
    <property type="match status" value="1"/>
</dbReference>
<organism evidence="10 11">
    <name type="scientific">Juglans regia</name>
    <name type="common">English walnut</name>
    <dbReference type="NCBI Taxonomy" id="51240"/>
    <lineage>
        <taxon>Eukaryota</taxon>
        <taxon>Viridiplantae</taxon>
        <taxon>Streptophyta</taxon>
        <taxon>Embryophyta</taxon>
        <taxon>Tracheophyta</taxon>
        <taxon>Spermatophyta</taxon>
        <taxon>Magnoliopsida</taxon>
        <taxon>eudicotyledons</taxon>
        <taxon>Gunneridae</taxon>
        <taxon>Pentapetalae</taxon>
        <taxon>rosids</taxon>
        <taxon>fabids</taxon>
        <taxon>Fagales</taxon>
        <taxon>Juglandaceae</taxon>
        <taxon>Juglans</taxon>
    </lineage>
</organism>
<gene>
    <name evidence="11" type="primary">LOC108988847</name>
</gene>
<feature type="transmembrane region" description="Helical" evidence="7">
    <location>
        <begin position="717"/>
        <end position="736"/>
    </location>
</feature>
<name>A0A2I4EEF5_JUGRE</name>
<feature type="transmembrane region" description="Helical" evidence="7">
    <location>
        <begin position="995"/>
        <end position="1019"/>
    </location>
</feature>
<feature type="transmembrane region" description="Helical" evidence="7">
    <location>
        <begin position="566"/>
        <end position="585"/>
    </location>
</feature>
<dbReference type="GO" id="GO:0055085">
    <property type="term" value="P:transmembrane transport"/>
    <property type="evidence" value="ECO:0000318"/>
    <property type="project" value="GO_Central"/>
</dbReference>
<feature type="transmembrane region" description="Helical" evidence="7">
    <location>
        <begin position="592"/>
        <end position="615"/>
    </location>
</feature>
<dbReference type="AlphaFoldDB" id="A0A2I4EEF5"/>
<dbReference type="SUPFAM" id="SSF103473">
    <property type="entry name" value="MFS general substrate transporter"/>
    <property type="match status" value="1"/>
</dbReference>
<dbReference type="FunCoup" id="A0A2I4EEF5">
    <property type="interactions" value="705"/>
</dbReference>
<dbReference type="InterPro" id="IPR000109">
    <property type="entry name" value="POT_fam"/>
</dbReference>
<dbReference type="InParanoid" id="A0A2I4EEF5"/>
<evidence type="ECO:0000313" key="10">
    <source>
        <dbReference type="Proteomes" id="UP000235220"/>
    </source>
</evidence>
<protein>
    <submittedName>
        <fullName evidence="11">Protein NRT1/ PTR FAMILY 4.3-like</fullName>
    </submittedName>
</protein>
<evidence type="ECO:0000256" key="5">
    <source>
        <dbReference type="ARBA" id="ARBA00023136"/>
    </source>
</evidence>
<feature type="region of interest" description="Disordered" evidence="6">
    <location>
        <begin position="42"/>
        <end position="61"/>
    </location>
</feature>
<dbReference type="RefSeq" id="XP_018817775.2">
    <property type="nucleotide sequence ID" value="XM_018962230.2"/>
</dbReference>
<evidence type="ECO:0000256" key="2">
    <source>
        <dbReference type="ARBA" id="ARBA00005982"/>
    </source>
</evidence>
<feature type="domain" description="MULE transposase" evidence="9">
    <location>
        <begin position="405"/>
        <end position="464"/>
    </location>
</feature>
<evidence type="ECO:0000313" key="11">
    <source>
        <dbReference type="RefSeq" id="XP_018817775.2"/>
    </source>
</evidence>
<dbReference type="Pfam" id="PF03101">
    <property type="entry name" value="FAR1"/>
    <property type="match status" value="1"/>
</dbReference>
<keyword evidence="10" id="KW-1185">Reference proteome</keyword>
<dbReference type="OrthoDB" id="8904098at2759"/>
<feature type="compositionally biased region" description="Polar residues" evidence="6">
    <location>
        <begin position="50"/>
        <end position="61"/>
    </location>
</feature>
<proteinExistence type="inferred from homology"/>
<feature type="transmembrane region" description="Helical" evidence="7">
    <location>
        <begin position="12"/>
        <end position="36"/>
    </location>
</feature>
<reference evidence="11" key="1">
    <citation type="submission" date="2025-08" db="UniProtKB">
        <authorList>
            <consortium name="RefSeq"/>
        </authorList>
    </citation>
    <scope>IDENTIFICATION</scope>
    <source>
        <tissue evidence="11">Leaves</tissue>
    </source>
</reference>
<evidence type="ECO:0000256" key="7">
    <source>
        <dbReference type="SAM" id="Phobius"/>
    </source>
</evidence>
<feature type="compositionally biased region" description="Basic and acidic residues" evidence="6">
    <location>
        <begin position="131"/>
        <end position="140"/>
    </location>
</feature>
<feature type="domain" description="FAR1" evidence="8">
    <location>
        <begin position="201"/>
        <end position="284"/>
    </location>
</feature>
<keyword evidence="5 7" id="KW-0472">Membrane</keyword>
<sequence>MRFVGFGFCTGLYVMYSLMVGTGTGLYVMYIFALAVPDDKQKMGNEKEQPSTQTLSSSNPPFEAIPSTSPNIPNYMPGYFGPVPTWSPTFLPYPVGNQYPINIQNAGYPFQHIMEPPAPISNTSSATSRIVDSEDNRPDGGETEAPCGSPRAEECTEDRPSPMEPGDGSAEKSQNVQVDDDDTIEEPKSGMEFNSFEDLLSYYKEYGKKCGFGVMTKRTERGEDESVRYVTLACARGGKARNRTLNVANPRPTGKTECAKINALRQDGVLRLTTVHNIHNHGLSPKKSRFFRCNREVSDAVKRVLDTNDLAGIRTNKSYGSLVVGACGFENLPFLEKDCRNYIDKARHLRLGAGGVGALRDYFLRMQYKNPGFFYMMDIDDEGRLKNVFWADPRSRAAYQDFGDVVTFDTTYLTNRYGMPFAPFVGVNHHGQSILLGAGLISSEDTETFVWLFETWLQCMDEQNHNSYPSSYQILSLSFDNFWPGRGRERERTKGESMETSGVGEETMVDWRGRLSSPGKHGGRRAAAFVLGLQAFEIMAIAAVGNNLITYLINEMHFSLSKSANIVTNFVGTVFLLALLGGYLSDSYLGSFWTMLIFGFIELSGFILLSVQAHLPQLKPSPCNMLSDGENCLEAKGLKALIFFVALYLVALGSGCVKPNMIAHGADQFNQDNPKQSKKLSAYFNAAYFAFSVGELIALTVLVWVQTHSGMDVGFGVSAAVMAMGLISLVSGTLYYRNKPPQGSLFTPFAQVFVAAISKRKLQVCPSNRQMLHGSQNNVPNNVSLSNSDAGSSSSVQLIHSEKFRFLDKACIKIQHDGAHTKESPWRLCSVTQVQQVKILISVVPIFACTIVFNTILAQLQTFSVQQGSAMDTRLGTSSFHIPPASLQSIPYIMLIFVVPLYDTFFVPFARKFTGHDSGIAPLNRIGVGLFSVTFSMISAAIMEKKRRDAALNFDKTLSIFWITPQFLIFGLSEMFTAVGLIEFFYKQPLKGMQAFLTAMTYCSYSFGFYLSSLLVSMVNKITSSTSSSNGGWLHENDLNKDRLDLFYWLLAALSFLNFLNYLFWSRWFSKNSSSPITIHEHAAGTADHDHDHHRQADYSRYSFDSEKNVGAQASC</sequence>